<dbReference type="RefSeq" id="WP_236657182.1">
    <property type="nucleotide sequence ID" value="NZ_CP030840.1"/>
</dbReference>
<sequence length="146" mass="15990">MIDIPGAHETPTPALDYKVIFDLNSTADKVDDANPGLTTIAALVNTFAHFGVEPAHRHFVAIFHGPTVDLVMNDETYRKSHAGHANPNITLIKELTAAGVQLVVCGQSALQHHIDLKTIQHEVQLNFSATVTLMNLETQGYIRIEE</sequence>
<organism evidence="1 2">
    <name type="scientific">Acidisarcina polymorpha</name>
    <dbReference type="NCBI Taxonomy" id="2211140"/>
    <lineage>
        <taxon>Bacteria</taxon>
        <taxon>Pseudomonadati</taxon>
        <taxon>Acidobacteriota</taxon>
        <taxon>Terriglobia</taxon>
        <taxon>Terriglobales</taxon>
        <taxon>Acidobacteriaceae</taxon>
        <taxon>Acidisarcina</taxon>
    </lineage>
</organism>
<dbReference type="Gene3D" id="3.40.1260.10">
    <property type="entry name" value="DsrEFH-like"/>
    <property type="match status" value="1"/>
</dbReference>
<dbReference type="Proteomes" id="UP000253606">
    <property type="component" value="Chromosome"/>
</dbReference>
<dbReference type="PANTHER" id="PTHR37691">
    <property type="entry name" value="BLR3518 PROTEIN"/>
    <property type="match status" value="1"/>
</dbReference>
<gene>
    <name evidence="1" type="ORF">ACPOL_0581</name>
</gene>
<dbReference type="InterPro" id="IPR027396">
    <property type="entry name" value="DsrEFH-like"/>
</dbReference>
<keyword evidence="2" id="KW-1185">Reference proteome</keyword>
<dbReference type="AlphaFoldDB" id="A0A2Z5FTY4"/>
<dbReference type="SUPFAM" id="SSF75169">
    <property type="entry name" value="DsrEFH-like"/>
    <property type="match status" value="1"/>
</dbReference>
<dbReference type="Pfam" id="PF02635">
    <property type="entry name" value="DsrE"/>
    <property type="match status" value="1"/>
</dbReference>
<name>A0A2Z5FTY4_9BACT</name>
<accession>A0A2Z5FTY4</accession>
<evidence type="ECO:0000313" key="2">
    <source>
        <dbReference type="Proteomes" id="UP000253606"/>
    </source>
</evidence>
<proteinExistence type="predicted"/>
<reference evidence="1 2" key="1">
    <citation type="journal article" date="2018" name="Front. Microbiol.">
        <title>Hydrolytic Capabilities as a Key to Environmental Success: Chitinolytic and Cellulolytic Acidobacteria From Acidic Sub-arctic Soils and Boreal Peatlands.</title>
        <authorList>
            <person name="Belova S.E."/>
            <person name="Ravin N.V."/>
            <person name="Pankratov T.A."/>
            <person name="Rakitin A.L."/>
            <person name="Ivanova A.A."/>
            <person name="Beletsky A.V."/>
            <person name="Mardanov A.V."/>
            <person name="Sinninghe Damste J.S."/>
            <person name="Dedysh S.N."/>
        </authorList>
    </citation>
    <scope>NUCLEOTIDE SEQUENCE [LARGE SCALE GENOMIC DNA]</scope>
    <source>
        <strain evidence="1 2">SBC82</strain>
    </source>
</reference>
<protein>
    <submittedName>
        <fullName evidence="1">Uncharacterized protein</fullName>
    </submittedName>
</protein>
<dbReference type="PANTHER" id="PTHR37691:SF1">
    <property type="entry name" value="BLR3518 PROTEIN"/>
    <property type="match status" value="1"/>
</dbReference>
<dbReference type="KEGG" id="abas:ACPOL_0581"/>
<dbReference type="EMBL" id="CP030840">
    <property type="protein sequence ID" value="AXC09954.1"/>
    <property type="molecule type" value="Genomic_DNA"/>
</dbReference>
<evidence type="ECO:0000313" key="1">
    <source>
        <dbReference type="EMBL" id="AXC09954.1"/>
    </source>
</evidence>
<dbReference type="InterPro" id="IPR003787">
    <property type="entry name" value="Sulphur_relay_DsrE/F-like"/>
</dbReference>